<organism evidence="5 6">
    <name type="scientific">Kluyveromyces marxianus</name>
    <name type="common">Yeast</name>
    <name type="synonym">Candida kefyr</name>
    <dbReference type="NCBI Taxonomy" id="4911"/>
    <lineage>
        <taxon>Eukaryota</taxon>
        <taxon>Fungi</taxon>
        <taxon>Dikarya</taxon>
        <taxon>Ascomycota</taxon>
        <taxon>Saccharomycotina</taxon>
        <taxon>Saccharomycetes</taxon>
        <taxon>Saccharomycetales</taxon>
        <taxon>Saccharomycetaceae</taxon>
        <taxon>Kluyveromyces</taxon>
    </lineage>
</organism>
<accession>A0ABX6EU54</accession>
<dbReference type="PANTHER" id="PTHR32004">
    <property type="entry name" value="TRNA LIGASE"/>
    <property type="match status" value="1"/>
</dbReference>
<reference evidence="5 6" key="1">
    <citation type="submission" date="2016-03" db="EMBL/GenBank/DDBJ databases">
        <title>How can Kluyveromyces marxianus grow so fast - potential evolutionary course in Saccharomyces Complex revealed by comparative genomics.</title>
        <authorList>
            <person name="Mo W."/>
            <person name="Lu W."/>
            <person name="Yang X."/>
            <person name="Qi J."/>
            <person name="Lv H."/>
        </authorList>
    </citation>
    <scope>NUCLEOTIDE SEQUENCE [LARGE SCALE GENOMIC DNA]</scope>
    <source>
        <strain evidence="5 6">FIM1</strain>
    </source>
</reference>
<feature type="domain" description="tRNA ligase phosphodiesterase" evidence="2">
    <location>
        <begin position="557"/>
        <end position="812"/>
    </location>
</feature>
<dbReference type="InterPro" id="IPR012387">
    <property type="entry name" value="Trl1_fun"/>
</dbReference>
<protein>
    <recommendedName>
        <fullName evidence="1">tRNA ligase</fullName>
        <ecNumber evidence="1">6.5.1.3</ecNumber>
    </recommendedName>
</protein>
<evidence type="ECO:0000313" key="5">
    <source>
        <dbReference type="EMBL" id="QGN15181.1"/>
    </source>
</evidence>
<evidence type="ECO:0000313" key="6">
    <source>
        <dbReference type="Proteomes" id="UP000422736"/>
    </source>
</evidence>
<comment type="similarity">
    <text evidence="1">Belongs to the TRL1 family.</text>
</comment>
<sequence length="813" mass="93572">MVEESVVELVEKLEAAASLKKHGRATKISCTVFNRPDIRLNSWKFNEWDYGKSKIQLPINARGLFIVDDEANPRIVARGYDKFFNVDEMQQTSWSSIETNTEGPYEITVKENGCIILIGGLEDGTVVVCSKHSTGPRDDVNRNHSLAGQQFLEKQLADKNINIKDFGRFLYDNNCTAVAEYCDDTFEEHILEYTKDKAGLYLHGVNYNTPEFKTWPMAKVVEFANTWGFKSIDYFTLEDEKSLRSFLTECEEKGHYNNQEIEGFVIRCSNKETKGTFFFKFKFHEPYLMYRQWREVTREYISTKSRPIKFRTHNYITNKYMDFVIPLLEKDPQLAEDFMNGKGIIKLRKMFLESYDMSGLEILNLDRIKELEELDKQTVDTINEKTKFLLIPIATIGCGKTTVSLILNELFPETWGHIQNDNITKNKTDYIKCALELFKDGKQFVIADKNNHQFRERAAVFEWVRQFKDTYVPYDSNVQIIALTFVEEVTKEMEELTIQRVLKRGDNHQSIKSDSEGQQKTLKIMHGFMNRFQPFNPDKAPDSQFDFHIKLEVGKDSSMKNAVKVLQDLKSHYGDVIPEVPEDSKIQEAFNRALEYKPVVRKIVKNGNKASKNQLKPIYFSASVESTTNLIQHVVETLKKNKSTLAPFLSDVSTIPFKNEYHVTLCHKSQIKSQGIKAKQLWAKYTDRYRHLLIKDGGASEQPSKVIPTEDSVTFKLRDLIWDKYVIVATIVLPDEPIVDNSNNHVSGLYCLNEVPHVTLALLSEEKKAVYAGQLAKEVYDFGINADAENDAGIIHFDEGSEETFTAKVCINV</sequence>
<dbReference type="InterPro" id="IPR019039">
    <property type="entry name" value="T4-Rnl1-like_N"/>
</dbReference>
<evidence type="ECO:0000259" key="4">
    <source>
        <dbReference type="Pfam" id="PF09511"/>
    </source>
</evidence>
<dbReference type="Pfam" id="PF08303">
    <property type="entry name" value="tRNA_lig_kinase"/>
    <property type="match status" value="1"/>
</dbReference>
<evidence type="ECO:0000259" key="3">
    <source>
        <dbReference type="Pfam" id="PF08303"/>
    </source>
</evidence>
<dbReference type="InterPro" id="IPR015965">
    <property type="entry name" value="tRNA_lig_PDEase"/>
</dbReference>
<dbReference type="Gene3D" id="3.40.50.300">
    <property type="entry name" value="P-loop containing nucleotide triphosphate hydrolases"/>
    <property type="match status" value="1"/>
</dbReference>
<evidence type="ECO:0000259" key="2">
    <source>
        <dbReference type="Pfam" id="PF08302"/>
    </source>
</evidence>
<evidence type="ECO:0000256" key="1">
    <source>
        <dbReference type="PIRNR" id="PIRNR019634"/>
    </source>
</evidence>
<feature type="domain" description="tRNA ligase kinase" evidence="3">
    <location>
        <begin position="389"/>
        <end position="553"/>
    </location>
</feature>
<dbReference type="InterPro" id="IPR015966">
    <property type="entry name" value="tRNA_lig_kin_fungi"/>
</dbReference>
<dbReference type="PIRSF" id="PIRSF019634">
    <property type="entry name" value="tRNA_lig_yeast"/>
    <property type="match status" value="1"/>
</dbReference>
<keyword evidence="1 5" id="KW-0436">Ligase</keyword>
<keyword evidence="6" id="KW-1185">Reference proteome</keyword>
<name>A0ABX6EU54_KLUMA</name>
<dbReference type="Proteomes" id="UP000422736">
    <property type="component" value="Chromosome 3"/>
</dbReference>
<dbReference type="Pfam" id="PF08302">
    <property type="entry name" value="tRNA_lig_CPD"/>
    <property type="match status" value="1"/>
</dbReference>
<dbReference type="InterPro" id="IPR027417">
    <property type="entry name" value="P-loop_NTPase"/>
</dbReference>
<dbReference type="Pfam" id="PF09511">
    <property type="entry name" value="RNA_lig_T4_1"/>
    <property type="match status" value="1"/>
</dbReference>
<dbReference type="PANTHER" id="PTHR32004:SF1">
    <property type="entry name" value="TRNA LIGASE"/>
    <property type="match status" value="1"/>
</dbReference>
<gene>
    <name evidence="5" type="primary">TRL1</name>
    <name evidence="5" type="ORF">FIM1_1869</name>
</gene>
<dbReference type="GO" id="GO:0016874">
    <property type="term" value="F:ligase activity"/>
    <property type="evidence" value="ECO:0007669"/>
    <property type="project" value="UniProtKB-KW"/>
</dbReference>
<proteinExistence type="inferred from homology"/>
<comment type="catalytic activity">
    <reaction evidence="1">
        <text>ATP + (ribonucleotide)n-3'-hydroxyl + 5'-phospho-(ribonucleotide)m = (ribonucleotide)n+m + AMP + diphosphate.</text>
        <dbReference type="EC" id="6.5.1.3"/>
    </reaction>
</comment>
<dbReference type="EC" id="6.5.1.3" evidence="1"/>
<dbReference type="EMBL" id="CP015056">
    <property type="protein sequence ID" value="QGN15181.1"/>
    <property type="molecule type" value="Genomic_DNA"/>
</dbReference>
<keyword evidence="1" id="KW-0819">tRNA processing</keyword>
<feature type="domain" description="T4 RNA ligase 1-like N-terminal" evidence="4">
    <location>
        <begin position="60"/>
        <end position="288"/>
    </location>
</feature>